<evidence type="ECO:0000313" key="2">
    <source>
        <dbReference type="Proteomes" id="UP000243459"/>
    </source>
</evidence>
<organism evidence="1 2">
    <name type="scientific">Asparagus officinalis</name>
    <name type="common">Garden asparagus</name>
    <dbReference type="NCBI Taxonomy" id="4686"/>
    <lineage>
        <taxon>Eukaryota</taxon>
        <taxon>Viridiplantae</taxon>
        <taxon>Streptophyta</taxon>
        <taxon>Embryophyta</taxon>
        <taxon>Tracheophyta</taxon>
        <taxon>Spermatophyta</taxon>
        <taxon>Magnoliopsida</taxon>
        <taxon>Liliopsida</taxon>
        <taxon>Asparagales</taxon>
        <taxon>Asparagaceae</taxon>
        <taxon>Asparagoideae</taxon>
        <taxon>Asparagus</taxon>
    </lineage>
</organism>
<dbReference type="Proteomes" id="UP000243459">
    <property type="component" value="Chromosome 7"/>
</dbReference>
<name>A0A5P1EFG9_ASPOF</name>
<evidence type="ECO:0000313" key="1">
    <source>
        <dbReference type="EMBL" id="ONK64635.1"/>
    </source>
</evidence>
<dbReference type="Gramene" id="ONK64635">
    <property type="protein sequence ID" value="ONK64635"/>
    <property type="gene ID" value="A4U43_C07F28220"/>
</dbReference>
<dbReference type="EMBL" id="CM007387">
    <property type="protein sequence ID" value="ONK64635.1"/>
    <property type="molecule type" value="Genomic_DNA"/>
</dbReference>
<accession>A0A5P1EFG9</accession>
<reference evidence="2" key="1">
    <citation type="journal article" date="2017" name="Nat. Commun.">
        <title>The asparagus genome sheds light on the origin and evolution of a young Y chromosome.</title>
        <authorList>
            <person name="Harkess A."/>
            <person name="Zhou J."/>
            <person name="Xu C."/>
            <person name="Bowers J.E."/>
            <person name="Van der Hulst R."/>
            <person name="Ayyampalayam S."/>
            <person name="Mercati F."/>
            <person name="Riccardi P."/>
            <person name="McKain M.R."/>
            <person name="Kakrana A."/>
            <person name="Tang H."/>
            <person name="Ray J."/>
            <person name="Groenendijk J."/>
            <person name="Arikit S."/>
            <person name="Mathioni S.M."/>
            <person name="Nakano M."/>
            <person name="Shan H."/>
            <person name="Telgmann-Rauber A."/>
            <person name="Kanno A."/>
            <person name="Yue Z."/>
            <person name="Chen H."/>
            <person name="Li W."/>
            <person name="Chen Y."/>
            <person name="Xu X."/>
            <person name="Zhang Y."/>
            <person name="Luo S."/>
            <person name="Chen H."/>
            <person name="Gao J."/>
            <person name="Mao Z."/>
            <person name="Pires J.C."/>
            <person name="Luo M."/>
            <person name="Kudrna D."/>
            <person name="Wing R.A."/>
            <person name="Meyers B.C."/>
            <person name="Yi K."/>
            <person name="Kong H."/>
            <person name="Lavrijsen P."/>
            <person name="Sunseri F."/>
            <person name="Falavigna A."/>
            <person name="Ye Y."/>
            <person name="Leebens-Mack J.H."/>
            <person name="Chen G."/>
        </authorList>
    </citation>
    <scope>NUCLEOTIDE SEQUENCE [LARGE SCALE GENOMIC DNA]</scope>
    <source>
        <strain evidence="2">cv. DH0086</strain>
    </source>
</reference>
<dbReference type="AlphaFoldDB" id="A0A5P1EFG9"/>
<protein>
    <submittedName>
        <fullName evidence="1">Uncharacterized protein</fullName>
    </submittedName>
</protein>
<proteinExistence type="predicted"/>
<sequence length="171" mass="19263">MDGVDAVNVSMVNEEITVGVEVIAVEVTRMEVVVVETKTFKPKLQGFRLLLLRQTLNPKSQGLRVLKSLEYEAIKKYRGCPLGKLEVVVSCKESFDHFMAQLSPKLRRSNHFEYPKRVSVYLNLMKVIELDDEMDSDEETCERLIRADSSDGASLLSPSDRPGTLVFAPTL</sequence>
<keyword evidence="2" id="KW-1185">Reference proteome</keyword>
<gene>
    <name evidence="1" type="ORF">A4U43_C07F28220</name>
</gene>